<name>G0NGB7_CAEBE</name>
<evidence type="ECO:0000313" key="4">
    <source>
        <dbReference type="Proteomes" id="UP000008068"/>
    </source>
</evidence>
<protein>
    <submittedName>
        <fullName evidence="3">Uncharacterized protein</fullName>
    </submittedName>
</protein>
<evidence type="ECO:0000313" key="3">
    <source>
        <dbReference type="EMBL" id="EGT59968.1"/>
    </source>
</evidence>
<organism evidence="4">
    <name type="scientific">Caenorhabditis brenneri</name>
    <name type="common">Nematode worm</name>
    <dbReference type="NCBI Taxonomy" id="135651"/>
    <lineage>
        <taxon>Eukaryota</taxon>
        <taxon>Metazoa</taxon>
        <taxon>Ecdysozoa</taxon>
        <taxon>Nematoda</taxon>
        <taxon>Chromadorea</taxon>
        <taxon>Rhabditida</taxon>
        <taxon>Rhabditina</taxon>
        <taxon>Rhabditomorpha</taxon>
        <taxon>Rhabditoidea</taxon>
        <taxon>Rhabditidae</taxon>
        <taxon>Peloderinae</taxon>
        <taxon>Caenorhabditis</taxon>
    </lineage>
</organism>
<evidence type="ECO:0000256" key="2">
    <source>
        <dbReference type="SAM" id="SignalP"/>
    </source>
</evidence>
<evidence type="ECO:0000256" key="1">
    <source>
        <dbReference type="SAM" id="MobiDB-lite"/>
    </source>
</evidence>
<feature type="chain" id="PRO_5003405730" evidence="2">
    <location>
        <begin position="27"/>
        <end position="98"/>
    </location>
</feature>
<keyword evidence="4" id="KW-1185">Reference proteome</keyword>
<dbReference type="EMBL" id="GL379879">
    <property type="protein sequence ID" value="EGT59968.1"/>
    <property type="molecule type" value="Genomic_DNA"/>
</dbReference>
<gene>
    <name evidence="3" type="ORF">CAEBREN_03519</name>
</gene>
<keyword evidence="2" id="KW-0732">Signal</keyword>
<feature type="signal peptide" evidence="2">
    <location>
        <begin position="1"/>
        <end position="26"/>
    </location>
</feature>
<feature type="region of interest" description="Disordered" evidence="1">
    <location>
        <begin position="40"/>
        <end position="77"/>
    </location>
</feature>
<dbReference type="HOGENOM" id="CLU_2335493_0_0_1"/>
<accession>G0NGB7</accession>
<proteinExistence type="predicted"/>
<sequence>MKVLDIIVVLILVGAVLHYIQPQLNGASETPSAAVVSSDATIGGSWSRSIRREASGPRGPPPVLHRLHRAGSPDSAPHRKAMENIVYMIHSFFLPFAS</sequence>
<reference evidence="4" key="1">
    <citation type="submission" date="2011-07" db="EMBL/GenBank/DDBJ databases">
        <authorList>
            <consortium name="Caenorhabditis brenneri Sequencing and Analysis Consortium"/>
            <person name="Wilson R.K."/>
        </authorList>
    </citation>
    <scope>NUCLEOTIDE SEQUENCE [LARGE SCALE GENOMIC DNA]</scope>
    <source>
        <strain evidence="4">PB2801</strain>
    </source>
</reference>
<dbReference type="AlphaFoldDB" id="G0NGB7"/>
<dbReference type="InParanoid" id="G0NGB7"/>
<dbReference type="Proteomes" id="UP000008068">
    <property type="component" value="Unassembled WGS sequence"/>
</dbReference>